<reference evidence="2" key="1">
    <citation type="submission" date="2020-09" db="EMBL/GenBank/DDBJ databases">
        <title>Genome-Enabled Discovery of Anthraquinone Biosynthesis in Senna tora.</title>
        <authorList>
            <person name="Kang S.-H."/>
            <person name="Pandey R.P."/>
            <person name="Lee C.-M."/>
            <person name="Sim J.-S."/>
            <person name="Jeong J.-T."/>
            <person name="Choi B.-S."/>
            <person name="Jung M."/>
            <person name="Ginzburg D."/>
            <person name="Zhao K."/>
            <person name="Won S.Y."/>
            <person name="Oh T.-J."/>
            <person name="Yu Y."/>
            <person name="Kim N.-H."/>
            <person name="Lee O.R."/>
            <person name="Lee T.-H."/>
            <person name="Bashyal P."/>
            <person name="Kim T.-S."/>
            <person name="Lee W.-H."/>
            <person name="Kawkins C."/>
            <person name="Kim C.-K."/>
            <person name="Kim J.S."/>
            <person name="Ahn B.O."/>
            <person name="Rhee S.Y."/>
            <person name="Sohng J.K."/>
        </authorList>
    </citation>
    <scope>NUCLEOTIDE SEQUENCE</scope>
    <source>
        <tissue evidence="2">Leaf</tissue>
    </source>
</reference>
<feature type="region of interest" description="Disordered" evidence="1">
    <location>
        <begin position="1"/>
        <end position="21"/>
    </location>
</feature>
<name>A0A834T3X7_9FABA</name>
<dbReference type="Proteomes" id="UP000634136">
    <property type="component" value="Unassembled WGS sequence"/>
</dbReference>
<evidence type="ECO:0000313" key="3">
    <source>
        <dbReference type="Proteomes" id="UP000634136"/>
    </source>
</evidence>
<dbReference type="EMBL" id="JAAIUW010000009">
    <property type="protein sequence ID" value="KAF7814200.1"/>
    <property type="molecule type" value="Genomic_DNA"/>
</dbReference>
<keyword evidence="3" id="KW-1185">Reference proteome</keyword>
<organism evidence="2 3">
    <name type="scientific">Senna tora</name>
    <dbReference type="NCBI Taxonomy" id="362788"/>
    <lineage>
        <taxon>Eukaryota</taxon>
        <taxon>Viridiplantae</taxon>
        <taxon>Streptophyta</taxon>
        <taxon>Embryophyta</taxon>
        <taxon>Tracheophyta</taxon>
        <taxon>Spermatophyta</taxon>
        <taxon>Magnoliopsida</taxon>
        <taxon>eudicotyledons</taxon>
        <taxon>Gunneridae</taxon>
        <taxon>Pentapetalae</taxon>
        <taxon>rosids</taxon>
        <taxon>fabids</taxon>
        <taxon>Fabales</taxon>
        <taxon>Fabaceae</taxon>
        <taxon>Caesalpinioideae</taxon>
        <taxon>Cassia clade</taxon>
        <taxon>Senna</taxon>
    </lineage>
</organism>
<proteinExistence type="predicted"/>
<gene>
    <name evidence="2" type="ORF">G2W53_028169</name>
</gene>
<dbReference type="AlphaFoldDB" id="A0A834T3X7"/>
<protein>
    <submittedName>
        <fullName evidence="2">Uncharacterized protein</fullName>
    </submittedName>
</protein>
<sequence length="21" mass="2223">MVAESEKEGDSGAMGRRREGA</sequence>
<evidence type="ECO:0000313" key="2">
    <source>
        <dbReference type="EMBL" id="KAF7814200.1"/>
    </source>
</evidence>
<evidence type="ECO:0000256" key="1">
    <source>
        <dbReference type="SAM" id="MobiDB-lite"/>
    </source>
</evidence>
<accession>A0A834T3X7</accession>
<comment type="caution">
    <text evidence="2">The sequence shown here is derived from an EMBL/GenBank/DDBJ whole genome shotgun (WGS) entry which is preliminary data.</text>
</comment>